<dbReference type="PATRIC" id="fig|396268.3.peg.1047"/>
<dbReference type="InterPro" id="IPR022488">
    <property type="entry name" value="PPK2-related"/>
</dbReference>
<dbReference type="AlphaFoldDB" id="A0A0R2I0B7"/>
<dbReference type="EMBL" id="JQBW01000010">
    <property type="protein sequence ID" value="KRN58585.1"/>
    <property type="molecule type" value="Genomic_DNA"/>
</dbReference>
<accession>A0A0R2I0B7</accession>
<dbReference type="Gene3D" id="3.40.50.300">
    <property type="entry name" value="P-loop containing nucleotide triphosphate hydrolases"/>
    <property type="match status" value="1"/>
</dbReference>
<evidence type="ECO:0000256" key="1">
    <source>
        <dbReference type="ARBA" id="ARBA00022679"/>
    </source>
</evidence>
<proteinExistence type="predicted"/>
<keyword evidence="5" id="KW-1185">Reference proteome</keyword>
<keyword evidence="2" id="KW-0418">Kinase</keyword>
<dbReference type="STRING" id="396268.IV45_GL001035"/>
<feature type="domain" description="Polyphosphate kinase-2-related" evidence="3">
    <location>
        <begin position="43"/>
        <end position="278"/>
    </location>
</feature>
<evidence type="ECO:0000313" key="5">
    <source>
        <dbReference type="Proteomes" id="UP000050934"/>
    </source>
</evidence>
<comment type="caution">
    <text evidence="4">The sequence shown here is derived from an EMBL/GenBank/DDBJ whole genome shotgun (WGS) entry which is preliminary data.</text>
</comment>
<dbReference type="GO" id="GO:0008976">
    <property type="term" value="F:polyphosphate kinase activity"/>
    <property type="evidence" value="ECO:0007669"/>
    <property type="project" value="InterPro"/>
</dbReference>
<sequence length="305" mass="36047">MKHNELQIDYWKAGNRMKISDYEYQQGNFKIKEVSTKPKKLLTKDEAEKHVQKRMKEFAKDQEMLFARHHYGLIIVLQAMDAAGKDSLVNHVFKGITPAGFQVASFKQPNSIDLRHDFLWRVNAQLPERGKIGIFNRSYYEDVLISRVHPEILLNANLPGIHRLDDINESFYQTRYRDICNYERYLTHCGYVILKFFLHVSKDEQKKRFIARIEEKNKNWKFSSADIRERGFWNQYQDAYQRAINATASVENPWYVLPADDKWTCRAIFSDILLARISQLPLSYPRVSAEEENNLEKAYAELKKD</sequence>
<dbReference type="InterPro" id="IPR027417">
    <property type="entry name" value="P-loop_NTPase"/>
</dbReference>
<dbReference type="PANTHER" id="PTHR34383">
    <property type="entry name" value="POLYPHOSPHATE:AMP PHOSPHOTRANSFERASE-RELATED"/>
    <property type="match status" value="1"/>
</dbReference>
<evidence type="ECO:0000256" key="2">
    <source>
        <dbReference type="ARBA" id="ARBA00022777"/>
    </source>
</evidence>
<protein>
    <recommendedName>
        <fullName evidence="3">Polyphosphate kinase-2-related domain-containing protein</fullName>
    </recommendedName>
</protein>
<dbReference type="SUPFAM" id="SSF52540">
    <property type="entry name" value="P-loop containing nucleoside triphosphate hydrolases"/>
    <property type="match status" value="1"/>
</dbReference>
<dbReference type="NCBIfam" id="TIGR03709">
    <property type="entry name" value="PPK2_rel_1"/>
    <property type="match status" value="1"/>
</dbReference>
<gene>
    <name evidence="4" type="ORF">IV45_GL001035</name>
</gene>
<organism evidence="4 5">
    <name type="scientific">Limosilactobacillus secaliphilus</name>
    <dbReference type="NCBI Taxonomy" id="396268"/>
    <lineage>
        <taxon>Bacteria</taxon>
        <taxon>Bacillati</taxon>
        <taxon>Bacillota</taxon>
        <taxon>Bacilli</taxon>
        <taxon>Lactobacillales</taxon>
        <taxon>Lactobacillaceae</taxon>
        <taxon>Limosilactobacillus</taxon>
    </lineage>
</organism>
<dbReference type="Proteomes" id="UP000050934">
    <property type="component" value="Unassembled WGS sequence"/>
</dbReference>
<keyword evidence="1" id="KW-0808">Transferase</keyword>
<dbReference type="InterPro" id="IPR022300">
    <property type="entry name" value="PPK2-rel_1"/>
</dbReference>
<evidence type="ECO:0000313" key="4">
    <source>
        <dbReference type="EMBL" id="KRN58585.1"/>
    </source>
</evidence>
<dbReference type="Pfam" id="PF03976">
    <property type="entry name" value="PPK2"/>
    <property type="match status" value="1"/>
</dbReference>
<dbReference type="InterPro" id="IPR016898">
    <property type="entry name" value="Polyphosphate_phosphotransfera"/>
</dbReference>
<reference evidence="4 5" key="1">
    <citation type="journal article" date="2015" name="Genome Announc.">
        <title>Expanding the biotechnology potential of lactobacilli through comparative genomics of 213 strains and associated genera.</title>
        <authorList>
            <person name="Sun Z."/>
            <person name="Harris H.M."/>
            <person name="McCann A."/>
            <person name="Guo C."/>
            <person name="Argimon S."/>
            <person name="Zhang W."/>
            <person name="Yang X."/>
            <person name="Jeffery I.B."/>
            <person name="Cooney J.C."/>
            <person name="Kagawa T.F."/>
            <person name="Liu W."/>
            <person name="Song Y."/>
            <person name="Salvetti E."/>
            <person name="Wrobel A."/>
            <person name="Rasinkangas P."/>
            <person name="Parkhill J."/>
            <person name="Rea M.C."/>
            <person name="O'Sullivan O."/>
            <person name="Ritari J."/>
            <person name="Douillard F.P."/>
            <person name="Paul Ross R."/>
            <person name="Yang R."/>
            <person name="Briner A.E."/>
            <person name="Felis G.E."/>
            <person name="de Vos W.M."/>
            <person name="Barrangou R."/>
            <person name="Klaenhammer T.R."/>
            <person name="Caufield P.W."/>
            <person name="Cui Y."/>
            <person name="Zhang H."/>
            <person name="O'Toole P.W."/>
        </authorList>
    </citation>
    <scope>NUCLEOTIDE SEQUENCE [LARGE SCALE GENOMIC DNA]</scope>
    <source>
        <strain evidence="4 5">DSM 17896</strain>
    </source>
</reference>
<dbReference type="PIRSF" id="PIRSF028756">
    <property type="entry name" value="PPK2_prd"/>
    <property type="match status" value="1"/>
</dbReference>
<dbReference type="PANTHER" id="PTHR34383:SF3">
    <property type="entry name" value="POLYPHOSPHATE:AMP PHOSPHOTRANSFERASE"/>
    <property type="match status" value="1"/>
</dbReference>
<name>A0A0R2I0B7_9LACO</name>
<dbReference type="GO" id="GO:0006797">
    <property type="term" value="P:polyphosphate metabolic process"/>
    <property type="evidence" value="ECO:0007669"/>
    <property type="project" value="InterPro"/>
</dbReference>
<evidence type="ECO:0000259" key="3">
    <source>
        <dbReference type="Pfam" id="PF03976"/>
    </source>
</evidence>